<dbReference type="GO" id="GO:0051301">
    <property type="term" value="P:cell division"/>
    <property type="evidence" value="ECO:0007669"/>
    <property type="project" value="UniProtKB-KW"/>
</dbReference>
<dbReference type="OMA" id="THVTHEN"/>
<evidence type="ECO:0000256" key="1">
    <source>
        <dbReference type="ARBA" id="ARBA00001946"/>
    </source>
</evidence>
<dbReference type="HAMAP" id="MF_00321">
    <property type="entry name" value="GTPase_EngB"/>
    <property type="match status" value="1"/>
</dbReference>
<dbReference type="InterPro" id="IPR019987">
    <property type="entry name" value="GTP-bd_ribosome_bio_YsxC"/>
</dbReference>
<gene>
    <name evidence="13" type="ORF">KP509_09G097300</name>
</gene>
<dbReference type="InterPro" id="IPR006073">
    <property type="entry name" value="GTP-bd"/>
</dbReference>
<feature type="region of interest" description="Disordered" evidence="11">
    <location>
        <begin position="54"/>
        <end position="114"/>
    </location>
</feature>
<evidence type="ECO:0000256" key="7">
    <source>
        <dbReference type="ARBA" id="ARBA00022842"/>
    </source>
</evidence>
<keyword evidence="10" id="KW-0131">Cell cycle</keyword>
<dbReference type="Pfam" id="PF01926">
    <property type="entry name" value="MMR_HSR1"/>
    <property type="match status" value="1"/>
</dbReference>
<keyword evidence="3" id="KW-0150">Chloroplast</keyword>
<dbReference type="GO" id="GO:0046872">
    <property type="term" value="F:metal ion binding"/>
    <property type="evidence" value="ECO:0007669"/>
    <property type="project" value="UniProtKB-KW"/>
</dbReference>
<dbReference type="PANTHER" id="PTHR11649:SF13">
    <property type="entry name" value="ENGB-TYPE G DOMAIN-CONTAINING PROTEIN"/>
    <property type="match status" value="1"/>
</dbReference>
<keyword evidence="9" id="KW-0717">Septation</keyword>
<dbReference type="CDD" id="cd01876">
    <property type="entry name" value="YihA_EngB"/>
    <property type="match status" value="1"/>
</dbReference>
<dbReference type="EMBL" id="CM035414">
    <property type="protein sequence ID" value="KAH7430412.1"/>
    <property type="molecule type" value="Genomic_DNA"/>
</dbReference>
<dbReference type="AlphaFoldDB" id="A0A8T2U505"/>
<keyword evidence="8" id="KW-0342">GTP-binding</keyword>
<dbReference type="InterPro" id="IPR027417">
    <property type="entry name" value="P-loop_NTPase"/>
</dbReference>
<evidence type="ECO:0000256" key="6">
    <source>
        <dbReference type="ARBA" id="ARBA00022741"/>
    </source>
</evidence>
<evidence type="ECO:0000259" key="12">
    <source>
        <dbReference type="PROSITE" id="PS51706"/>
    </source>
</evidence>
<evidence type="ECO:0000256" key="2">
    <source>
        <dbReference type="ARBA" id="ARBA00009638"/>
    </source>
</evidence>
<comment type="cofactor">
    <cofactor evidence="1">
        <name>Mg(2+)</name>
        <dbReference type="ChEBI" id="CHEBI:18420"/>
    </cofactor>
</comment>
<feature type="region of interest" description="Disordered" evidence="11">
    <location>
        <begin position="22"/>
        <end position="42"/>
    </location>
</feature>
<comment type="similarity">
    <text evidence="2">Belongs to the TRAFAC class TrmE-Era-EngA-EngB-Septin-like GTPase superfamily. EngB GTPase family.</text>
</comment>
<evidence type="ECO:0000256" key="9">
    <source>
        <dbReference type="ARBA" id="ARBA00023210"/>
    </source>
</evidence>
<feature type="compositionally biased region" description="Polar residues" evidence="11">
    <location>
        <begin position="56"/>
        <end position="69"/>
    </location>
</feature>
<keyword evidence="4" id="KW-0132">Cell division</keyword>
<keyword evidence="6" id="KW-0547">Nucleotide-binding</keyword>
<dbReference type="NCBIfam" id="TIGR03598">
    <property type="entry name" value="GTPase_YsxC"/>
    <property type="match status" value="1"/>
</dbReference>
<keyword evidence="3" id="KW-0934">Plastid</keyword>
<evidence type="ECO:0000256" key="10">
    <source>
        <dbReference type="ARBA" id="ARBA00023306"/>
    </source>
</evidence>
<keyword evidence="14" id="KW-1185">Reference proteome</keyword>
<comment type="caution">
    <text evidence="13">The sequence shown here is derived from an EMBL/GenBank/DDBJ whole genome shotgun (WGS) entry which is preliminary data.</text>
</comment>
<protein>
    <recommendedName>
        <fullName evidence="12">EngB-type G domain-containing protein</fullName>
    </recommendedName>
</protein>
<proteinExistence type="inferred from homology"/>
<reference evidence="13" key="1">
    <citation type="submission" date="2021-08" db="EMBL/GenBank/DDBJ databases">
        <title>WGS assembly of Ceratopteris richardii.</title>
        <authorList>
            <person name="Marchant D.B."/>
            <person name="Chen G."/>
            <person name="Jenkins J."/>
            <person name="Shu S."/>
            <person name="Leebens-Mack J."/>
            <person name="Grimwood J."/>
            <person name="Schmutz J."/>
            <person name="Soltis P."/>
            <person name="Soltis D."/>
            <person name="Chen Z.-H."/>
        </authorList>
    </citation>
    <scope>NUCLEOTIDE SEQUENCE</scope>
    <source>
        <strain evidence="13">Whitten #5841</strain>
        <tissue evidence="13">Leaf</tissue>
    </source>
</reference>
<feature type="compositionally biased region" description="Basic and acidic residues" evidence="11">
    <location>
        <begin position="76"/>
        <end position="91"/>
    </location>
</feature>
<evidence type="ECO:0000256" key="5">
    <source>
        <dbReference type="ARBA" id="ARBA00022723"/>
    </source>
</evidence>
<evidence type="ECO:0000256" key="3">
    <source>
        <dbReference type="ARBA" id="ARBA00022528"/>
    </source>
</evidence>
<dbReference type="OrthoDB" id="391988at2759"/>
<dbReference type="InterPro" id="IPR030393">
    <property type="entry name" value="G_ENGB_dom"/>
</dbReference>
<evidence type="ECO:0000313" key="14">
    <source>
        <dbReference type="Proteomes" id="UP000825935"/>
    </source>
</evidence>
<dbReference type="SUPFAM" id="SSF52540">
    <property type="entry name" value="P-loop containing nucleoside triphosphate hydrolases"/>
    <property type="match status" value="1"/>
</dbReference>
<evidence type="ECO:0000256" key="11">
    <source>
        <dbReference type="SAM" id="MobiDB-lite"/>
    </source>
</evidence>
<dbReference type="PROSITE" id="PS51706">
    <property type="entry name" value="G_ENGB"/>
    <property type="match status" value="1"/>
</dbReference>
<evidence type="ECO:0000256" key="4">
    <source>
        <dbReference type="ARBA" id="ARBA00022618"/>
    </source>
</evidence>
<organism evidence="13 14">
    <name type="scientific">Ceratopteris richardii</name>
    <name type="common">Triangle waterfern</name>
    <dbReference type="NCBI Taxonomy" id="49495"/>
    <lineage>
        <taxon>Eukaryota</taxon>
        <taxon>Viridiplantae</taxon>
        <taxon>Streptophyta</taxon>
        <taxon>Embryophyta</taxon>
        <taxon>Tracheophyta</taxon>
        <taxon>Polypodiopsida</taxon>
        <taxon>Polypodiidae</taxon>
        <taxon>Polypodiales</taxon>
        <taxon>Pteridineae</taxon>
        <taxon>Pteridaceae</taxon>
        <taxon>Parkerioideae</taxon>
        <taxon>Ceratopteris</taxon>
    </lineage>
</organism>
<dbReference type="PANTHER" id="PTHR11649">
    <property type="entry name" value="MSS1/TRME-RELATED GTP-BINDING PROTEIN"/>
    <property type="match status" value="1"/>
</dbReference>
<feature type="domain" description="EngB-type G" evidence="12">
    <location>
        <begin position="161"/>
        <end position="340"/>
    </location>
</feature>
<sequence>MFCRFGRRGSSIIVSLLSRDFSSNARSGRKPKQSPEQQQQLRRSLLIDRRKHLKQSSHLTSVATTVSSHSRGKLHPSKEQQEKDGAVKDEMDCQSESTEDCSAPSAEEDDVFLPPGSVSSAGLRRLPCSNIFVGVTSSPAHIEHAEFVKSSVNVQDCPKGGLPEFAFVGRSNVGKSSLINTLVCRRQLAKTSKTPGKTQVINHFIIDKSWYLVDLPGYGFARAPSSIRVSWDSFTRDYFLKRQTLVCVLLLVDASVQPKKSDAEYADWLASNKVPYTLVFTKCDKRRSRNKNAAQNNVFEFLKLLKDEDVKKIPPWVMTSCVNRQGTNELLLHLAHLRDHWKKRSSFALPMSDVSE</sequence>
<dbReference type="GO" id="GO:0005525">
    <property type="term" value="F:GTP binding"/>
    <property type="evidence" value="ECO:0007669"/>
    <property type="project" value="UniProtKB-KW"/>
</dbReference>
<dbReference type="Gene3D" id="3.40.50.300">
    <property type="entry name" value="P-loop containing nucleotide triphosphate hydrolases"/>
    <property type="match status" value="1"/>
</dbReference>
<evidence type="ECO:0000313" key="13">
    <source>
        <dbReference type="EMBL" id="KAH7430412.1"/>
    </source>
</evidence>
<evidence type="ECO:0000256" key="8">
    <source>
        <dbReference type="ARBA" id="ARBA00023134"/>
    </source>
</evidence>
<accession>A0A8T2U505</accession>
<keyword evidence="5" id="KW-0479">Metal-binding</keyword>
<dbReference type="Proteomes" id="UP000825935">
    <property type="component" value="Chromosome 9"/>
</dbReference>
<name>A0A8T2U505_CERRI</name>
<keyword evidence="7" id="KW-0460">Magnesium</keyword>